<dbReference type="EMBL" id="AVFL01000006">
    <property type="protein sequence ID" value="EWY40719.1"/>
    <property type="molecule type" value="Genomic_DNA"/>
</dbReference>
<gene>
    <name evidence="3" type="ORF">N825_32855</name>
</gene>
<dbReference type="InterPro" id="IPR019079">
    <property type="entry name" value="Capsule_synth_CapA"/>
</dbReference>
<evidence type="ECO:0000256" key="1">
    <source>
        <dbReference type="ARBA" id="ARBA00005662"/>
    </source>
</evidence>
<name>W9H3V1_9PROT</name>
<comment type="similarity">
    <text evidence="1">Belongs to the CapA family.</text>
</comment>
<dbReference type="STRING" id="1385369.N825_32855"/>
<reference evidence="3 4" key="1">
    <citation type="submission" date="2013-08" db="EMBL/GenBank/DDBJ databases">
        <title>The genome sequence of Skermanella stibiiresistens.</title>
        <authorList>
            <person name="Zhu W."/>
            <person name="Wang G."/>
        </authorList>
    </citation>
    <scope>NUCLEOTIDE SEQUENCE [LARGE SCALE GENOMIC DNA]</scope>
    <source>
        <strain evidence="3 4">SB22</strain>
    </source>
</reference>
<dbReference type="SMART" id="SM00854">
    <property type="entry name" value="PGA_cap"/>
    <property type="match status" value="1"/>
</dbReference>
<dbReference type="Proteomes" id="UP000019486">
    <property type="component" value="Unassembled WGS sequence"/>
</dbReference>
<evidence type="ECO:0000313" key="4">
    <source>
        <dbReference type="Proteomes" id="UP000019486"/>
    </source>
</evidence>
<proteinExistence type="inferred from homology"/>
<evidence type="ECO:0000259" key="2">
    <source>
        <dbReference type="SMART" id="SM00854"/>
    </source>
</evidence>
<protein>
    <recommendedName>
        <fullName evidence="2">Capsule synthesis protein CapA domain-containing protein</fullName>
    </recommendedName>
</protein>
<feature type="domain" description="Capsule synthesis protein CapA" evidence="2">
    <location>
        <begin position="5"/>
        <end position="268"/>
    </location>
</feature>
<sequence>MADFSLALTGDILPTRRLLDPPASALAVYQLLHDSDLAVGNFEMPLTRGGAPVEKLLNIRAAPEIAADVPGIGVDIVTIANNHAVDYGWTGLDETRRGLTDAGLRVIGAGLDQAEASLPAVMDVAGRRVGIVAFSCLTPTGMAAGPDRPGISPIRVETAYEVDPWYQMEEPGDPSAIRIRTTVRADDAASALAAVTALRGRCDVVVATIHWGFGSGEDLAEYQMPLGRALIEAGADIVHGHHPHAVHGIGFHRGKPILFSLGTFIGQQVFLEASPKVKALWAGMSPDGYVAQTLFADGGAIRLRVFPTTLDAERLPMLATGDGFHRVADRLARLSGPLGAEVRADPSGFLTITPIP</sequence>
<comment type="caution">
    <text evidence="3">The sequence shown here is derived from an EMBL/GenBank/DDBJ whole genome shotgun (WGS) entry which is preliminary data.</text>
</comment>
<dbReference type="OrthoDB" id="9810718at2"/>
<dbReference type="SUPFAM" id="SSF56300">
    <property type="entry name" value="Metallo-dependent phosphatases"/>
    <property type="match status" value="1"/>
</dbReference>
<evidence type="ECO:0000313" key="3">
    <source>
        <dbReference type="EMBL" id="EWY40719.1"/>
    </source>
</evidence>
<dbReference type="InterPro" id="IPR029052">
    <property type="entry name" value="Metallo-depent_PP-like"/>
</dbReference>
<dbReference type="PANTHER" id="PTHR33393:SF13">
    <property type="entry name" value="PGA BIOSYNTHESIS PROTEIN CAPA"/>
    <property type="match status" value="1"/>
</dbReference>
<dbReference type="Pfam" id="PF09587">
    <property type="entry name" value="PGA_cap"/>
    <property type="match status" value="1"/>
</dbReference>
<dbReference type="CDD" id="cd07381">
    <property type="entry name" value="MPP_CapA"/>
    <property type="match status" value="1"/>
</dbReference>
<organism evidence="3 4">
    <name type="scientific">Skermanella stibiiresistens SB22</name>
    <dbReference type="NCBI Taxonomy" id="1385369"/>
    <lineage>
        <taxon>Bacteria</taxon>
        <taxon>Pseudomonadati</taxon>
        <taxon>Pseudomonadota</taxon>
        <taxon>Alphaproteobacteria</taxon>
        <taxon>Rhodospirillales</taxon>
        <taxon>Azospirillaceae</taxon>
        <taxon>Skermanella</taxon>
    </lineage>
</organism>
<dbReference type="AlphaFoldDB" id="W9H3V1"/>
<dbReference type="Gene3D" id="3.60.21.10">
    <property type="match status" value="1"/>
</dbReference>
<keyword evidence="4" id="KW-1185">Reference proteome</keyword>
<dbReference type="RefSeq" id="WP_037450517.1">
    <property type="nucleotide sequence ID" value="NZ_AVFL01000006.1"/>
</dbReference>
<dbReference type="PATRIC" id="fig|1385369.3.peg.2013"/>
<dbReference type="PANTHER" id="PTHR33393">
    <property type="entry name" value="POLYGLUTAMINE SYNTHESIS ACCESSORY PROTEIN RV0574C-RELATED"/>
    <property type="match status" value="1"/>
</dbReference>
<dbReference type="InterPro" id="IPR052169">
    <property type="entry name" value="CW_Biosynth-Accessory"/>
</dbReference>
<accession>W9H3V1</accession>